<protein>
    <submittedName>
        <fullName evidence="2">Uncharacterized protein</fullName>
    </submittedName>
</protein>
<evidence type="ECO:0000256" key="1">
    <source>
        <dbReference type="SAM" id="MobiDB-lite"/>
    </source>
</evidence>
<keyword evidence="3" id="KW-1185">Reference proteome</keyword>
<proteinExistence type="predicted"/>
<accession>A0AAV2KVJ8</accession>
<dbReference type="AlphaFoldDB" id="A0AAV2KVJ8"/>
<sequence>MKELGEGGRRKSSEEELGEGAIGGRARRRSYRRKSSEEKEEELGEGAIGGRARRKRRKSSEKEVWLRPLPLLW</sequence>
<evidence type="ECO:0000313" key="3">
    <source>
        <dbReference type="Proteomes" id="UP001497482"/>
    </source>
</evidence>
<dbReference type="EMBL" id="OZ035824">
    <property type="protein sequence ID" value="CAL1594076.1"/>
    <property type="molecule type" value="Genomic_DNA"/>
</dbReference>
<gene>
    <name evidence="2" type="ORF">KC01_LOCUS23072</name>
</gene>
<dbReference type="Proteomes" id="UP001497482">
    <property type="component" value="Chromosome 2"/>
</dbReference>
<feature type="region of interest" description="Disordered" evidence="1">
    <location>
        <begin position="1"/>
        <end position="60"/>
    </location>
</feature>
<evidence type="ECO:0000313" key="2">
    <source>
        <dbReference type="EMBL" id="CAL1594076.1"/>
    </source>
</evidence>
<reference evidence="2 3" key="1">
    <citation type="submission" date="2024-04" db="EMBL/GenBank/DDBJ databases">
        <authorList>
            <person name="Waldvogel A.-M."/>
            <person name="Schoenle A."/>
        </authorList>
    </citation>
    <scope>NUCLEOTIDE SEQUENCE [LARGE SCALE GENOMIC DNA]</scope>
</reference>
<name>A0AAV2KVJ8_KNICA</name>
<feature type="compositionally biased region" description="Basic and acidic residues" evidence="1">
    <location>
        <begin position="1"/>
        <end position="14"/>
    </location>
</feature>
<organism evidence="2 3">
    <name type="scientific">Knipowitschia caucasica</name>
    <name type="common">Caucasian dwarf goby</name>
    <name type="synonym">Pomatoschistus caucasicus</name>
    <dbReference type="NCBI Taxonomy" id="637954"/>
    <lineage>
        <taxon>Eukaryota</taxon>
        <taxon>Metazoa</taxon>
        <taxon>Chordata</taxon>
        <taxon>Craniata</taxon>
        <taxon>Vertebrata</taxon>
        <taxon>Euteleostomi</taxon>
        <taxon>Actinopterygii</taxon>
        <taxon>Neopterygii</taxon>
        <taxon>Teleostei</taxon>
        <taxon>Neoteleostei</taxon>
        <taxon>Acanthomorphata</taxon>
        <taxon>Gobiaria</taxon>
        <taxon>Gobiiformes</taxon>
        <taxon>Gobioidei</taxon>
        <taxon>Gobiidae</taxon>
        <taxon>Gobiinae</taxon>
        <taxon>Knipowitschia</taxon>
    </lineage>
</organism>